<sequence length="179" mass="20317">MFVRKFYISDTHFGHTLMLSPDACNRPFRDTNEMDEAMIARWNSVVADGDIVYHLGDFSMALGNEARMRSIFYRLCGRKILILGNHDFKKPGIVHPTLAGLEWAAPPTPAMETTDEGHRVYLSHYAHRTWPGAQKGAFHFYGHCHGELAAMGRSRDVGVDCRDVAFTPRTFKELTKGMR</sequence>
<accession>A0AA50CTA9</accession>
<dbReference type="Proteomes" id="UP001234585">
    <property type="component" value="Plasmid unnamed3"/>
</dbReference>
<feature type="domain" description="Calcineurin-like phosphoesterase" evidence="1">
    <location>
        <begin position="8"/>
        <end position="100"/>
    </location>
</feature>
<protein>
    <submittedName>
        <fullName evidence="2">Metallophosphoesterase</fullName>
    </submittedName>
</protein>
<dbReference type="RefSeq" id="WP_306040849.1">
    <property type="nucleotide sequence ID" value="NZ_CP132305.1"/>
</dbReference>
<evidence type="ECO:0000313" key="3">
    <source>
        <dbReference type="Proteomes" id="UP001234585"/>
    </source>
</evidence>
<dbReference type="SUPFAM" id="SSF56300">
    <property type="entry name" value="Metallo-dependent phosphatases"/>
    <property type="match status" value="1"/>
</dbReference>
<reference evidence="2 3" key="1">
    <citation type="submission" date="2023-08" db="EMBL/GenBank/DDBJ databases">
        <title>Pathogen: clinical or host-associated sample.</title>
        <authorList>
            <person name="Hergert J."/>
            <person name="Casey R."/>
            <person name="Wagner J."/>
            <person name="Young E.L."/>
            <person name="Oakeson K.F."/>
        </authorList>
    </citation>
    <scope>NUCLEOTIDE SEQUENCE [LARGE SCALE GENOMIC DNA]</scope>
    <source>
        <strain evidence="2 3">1760953</strain>
        <plasmid evidence="2 3">unnamed3</plasmid>
    </source>
</reference>
<dbReference type="AlphaFoldDB" id="A0AA50CTA9"/>
<dbReference type="InterPro" id="IPR004843">
    <property type="entry name" value="Calcineurin-like_PHP"/>
</dbReference>
<keyword evidence="2" id="KW-0614">Plasmid</keyword>
<gene>
    <name evidence="2" type="ORF">Q9313_26165</name>
</gene>
<geneLocation type="plasmid" evidence="2 3">
    <name>unnamed3</name>
</geneLocation>
<name>A0AA50CTA9_9HYPH</name>
<dbReference type="Gene3D" id="3.60.21.10">
    <property type="match status" value="1"/>
</dbReference>
<organism evidence="2 3">
    <name type="scientific">Shinella sumterensis</name>
    <dbReference type="NCBI Taxonomy" id="1967501"/>
    <lineage>
        <taxon>Bacteria</taxon>
        <taxon>Pseudomonadati</taxon>
        <taxon>Pseudomonadota</taxon>
        <taxon>Alphaproteobacteria</taxon>
        <taxon>Hyphomicrobiales</taxon>
        <taxon>Rhizobiaceae</taxon>
        <taxon>Shinella</taxon>
    </lineage>
</organism>
<evidence type="ECO:0000313" key="2">
    <source>
        <dbReference type="EMBL" id="WLS00859.1"/>
    </source>
</evidence>
<keyword evidence="3" id="KW-1185">Reference proteome</keyword>
<dbReference type="EMBL" id="CP132305">
    <property type="protein sequence ID" value="WLS00859.1"/>
    <property type="molecule type" value="Genomic_DNA"/>
</dbReference>
<proteinExistence type="predicted"/>
<evidence type="ECO:0000259" key="1">
    <source>
        <dbReference type="Pfam" id="PF00149"/>
    </source>
</evidence>
<dbReference type="GO" id="GO:0016787">
    <property type="term" value="F:hydrolase activity"/>
    <property type="evidence" value="ECO:0007669"/>
    <property type="project" value="InterPro"/>
</dbReference>
<dbReference type="Pfam" id="PF00149">
    <property type="entry name" value="Metallophos"/>
    <property type="match status" value="1"/>
</dbReference>
<dbReference type="InterPro" id="IPR029052">
    <property type="entry name" value="Metallo-depent_PP-like"/>
</dbReference>